<reference evidence="1" key="1">
    <citation type="submission" date="2023-03" db="EMBL/GenBank/DDBJ databases">
        <title>Chitinimonas shenzhenensis gen. nov., sp. nov., a novel member of family Burkholderiaceae isolated from activated sludge collected in Shen Zhen, China.</title>
        <authorList>
            <person name="Wang X."/>
        </authorList>
    </citation>
    <scope>NUCLEOTIDE SEQUENCE</scope>
    <source>
        <strain evidence="1">DQS-5</strain>
    </source>
</reference>
<keyword evidence="2" id="KW-1185">Reference proteome</keyword>
<dbReference type="EMBL" id="JARRAF010000039">
    <property type="protein sequence ID" value="MDK2126470.1"/>
    <property type="molecule type" value="Genomic_DNA"/>
</dbReference>
<name>A0ABT7E2D7_9NEIS</name>
<dbReference type="RefSeq" id="WP_284102789.1">
    <property type="nucleotide sequence ID" value="NZ_JARRAF010000039.1"/>
</dbReference>
<evidence type="ECO:0000313" key="1">
    <source>
        <dbReference type="EMBL" id="MDK2126470.1"/>
    </source>
</evidence>
<sequence>MTSENERRIAACVKACVGISTENLEQNRPLVEGLNHLNNRIRELEQQLEGKTGCVSAVIEPAQADCNLCYSLDGENYCYTDFAELVQDALENCDSEGIAGTTYYQGQRIQKTASEYFAMDDLISNMEDAAYDDAGESAEDFPDFSAAEKAELKSLISNWLDKNIKVSFWAVVDTEERTFSAEDVALAAQKGAEQ</sequence>
<protein>
    <submittedName>
        <fullName evidence="1">Uncharacterized protein</fullName>
    </submittedName>
</protein>
<organism evidence="1 2">
    <name type="scientific">Parachitinimonas caeni</name>
    <dbReference type="NCBI Taxonomy" id="3031301"/>
    <lineage>
        <taxon>Bacteria</taxon>
        <taxon>Pseudomonadati</taxon>
        <taxon>Pseudomonadota</taxon>
        <taxon>Betaproteobacteria</taxon>
        <taxon>Neisseriales</taxon>
        <taxon>Chitinibacteraceae</taxon>
        <taxon>Parachitinimonas</taxon>
    </lineage>
</organism>
<gene>
    <name evidence="1" type="ORF">PZA18_20730</name>
</gene>
<evidence type="ECO:0000313" key="2">
    <source>
        <dbReference type="Proteomes" id="UP001172778"/>
    </source>
</evidence>
<proteinExistence type="predicted"/>
<accession>A0ABT7E2D7</accession>
<dbReference type="Proteomes" id="UP001172778">
    <property type="component" value="Unassembled WGS sequence"/>
</dbReference>
<comment type="caution">
    <text evidence="1">The sequence shown here is derived from an EMBL/GenBank/DDBJ whole genome shotgun (WGS) entry which is preliminary data.</text>
</comment>